<evidence type="ECO:0000259" key="8">
    <source>
        <dbReference type="SMART" id="SM00813"/>
    </source>
</evidence>
<comment type="pathway">
    <text evidence="2">Glycan metabolism; L-arabinan degradation.</text>
</comment>
<dbReference type="GO" id="GO:0046556">
    <property type="term" value="F:alpha-L-arabinofuranosidase activity"/>
    <property type="evidence" value="ECO:0007669"/>
    <property type="project" value="UniProtKB-EC"/>
</dbReference>
<dbReference type="Pfam" id="PF22848">
    <property type="entry name" value="ASD1_dom"/>
    <property type="match status" value="1"/>
</dbReference>
<dbReference type="SMART" id="SM00813">
    <property type="entry name" value="Alpha-L-AF_C"/>
    <property type="match status" value="1"/>
</dbReference>
<comment type="caution">
    <text evidence="9">The sequence shown here is derived from an EMBL/GenBank/DDBJ whole genome shotgun (WGS) entry which is preliminary data.</text>
</comment>
<evidence type="ECO:0000313" key="9">
    <source>
        <dbReference type="EMBL" id="GIC90436.1"/>
    </source>
</evidence>
<dbReference type="GO" id="GO:0046373">
    <property type="term" value="P:L-arabinose metabolic process"/>
    <property type="evidence" value="ECO:0007669"/>
    <property type="project" value="InterPro"/>
</dbReference>
<dbReference type="GO" id="GO:0031222">
    <property type="term" value="P:arabinan catabolic process"/>
    <property type="evidence" value="ECO:0007669"/>
    <property type="project" value="UniProtKB-UniPathway"/>
</dbReference>
<name>A0A8E0QX59_9EURO</name>
<dbReference type="EC" id="3.2.1.55" evidence="4"/>
<dbReference type="PANTHER" id="PTHR31776">
    <property type="entry name" value="ALPHA-L-ARABINOFURANOSIDASE 1"/>
    <property type="match status" value="1"/>
</dbReference>
<dbReference type="InterPro" id="IPR010720">
    <property type="entry name" value="Alpha-L-AF_C"/>
</dbReference>
<dbReference type="Pfam" id="PF06964">
    <property type="entry name" value="Alpha-L-AF_C"/>
    <property type="match status" value="1"/>
</dbReference>
<evidence type="ECO:0000256" key="4">
    <source>
        <dbReference type="ARBA" id="ARBA00012670"/>
    </source>
</evidence>
<evidence type="ECO:0000256" key="3">
    <source>
        <dbReference type="ARBA" id="ARBA00007186"/>
    </source>
</evidence>
<dbReference type="InterPro" id="IPR055235">
    <property type="entry name" value="ASD1_cat"/>
</dbReference>
<evidence type="ECO:0000313" key="10">
    <source>
        <dbReference type="Proteomes" id="UP000036893"/>
    </source>
</evidence>
<evidence type="ECO:0000256" key="5">
    <source>
        <dbReference type="ARBA" id="ARBA00022729"/>
    </source>
</evidence>
<evidence type="ECO:0000256" key="1">
    <source>
        <dbReference type="ARBA" id="ARBA00001462"/>
    </source>
</evidence>
<feature type="domain" description="Alpha-L-arabinofuranosidase C-terminal" evidence="8">
    <location>
        <begin position="498"/>
        <end position="673"/>
    </location>
</feature>
<dbReference type="Proteomes" id="UP000036893">
    <property type="component" value="Unassembled WGS sequence"/>
</dbReference>
<reference evidence="9" key="1">
    <citation type="journal article" date="2015" name="Genome Announc.">
        <title>Draft Genome Sequence of the Pathogenic Filamentous Fungus Aspergillus udagawae Strain IFM 46973T.</title>
        <authorList>
            <person name="Kusuya Y."/>
            <person name="Takahashi-Nakaguchi A."/>
            <person name="Takahashi H."/>
            <person name="Yaguchi T."/>
        </authorList>
    </citation>
    <scope>NUCLEOTIDE SEQUENCE</scope>
    <source>
        <strain evidence="9">IFM 46973</strain>
    </source>
</reference>
<dbReference type="Gene3D" id="3.20.20.80">
    <property type="entry name" value="Glycosidases"/>
    <property type="match status" value="1"/>
</dbReference>
<evidence type="ECO:0000256" key="6">
    <source>
        <dbReference type="ARBA" id="ARBA00022801"/>
    </source>
</evidence>
<dbReference type="PANTHER" id="PTHR31776:SF0">
    <property type="entry name" value="ALPHA-L-ARABINOFURANOSIDASE 1"/>
    <property type="match status" value="1"/>
</dbReference>
<comment type="catalytic activity">
    <reaction evidence="1">
        <text>Hydrolysis of terminal non-reducing alpha-L-arabinofuranoside residues in alpha-L-arabinosides.</text>
        <dbReference type="EC" id="3.2.1.55"/>
    </reaction>
</comment>
<dbReference type="InterPro" id="IPR017853">
    <property type="entry name" value="GH"/>
</dbReference>
<gene>
    <name evidence="9" type="ORF">Aud_006870</name>
</gene>
<dbReference type="RefSeq" id="XP_043147702.1">
    <property type="nucleotide sequence ID" value="XM_043291767.1"/>
</dbReference>
<dbReference type="EMBL" id="BBXM02000005">
    <property type="protein sequence ID" value="GIC90436.1"/>
    <property type="molecule type" value="Genomic_DNA"/>
</dbReference>
<evidence type="ECO:0000256" key="2">
    <source>
        <dbReference type="ARBA" id="ARBA00004834"/>
    </source>
</evidence>
<protein>
    <recommendedName>
        <fullName evidence="4">non-reducing end alpha-L-arabinofuranosidase</fullName>
        <ecNumber evidence="4">3.2.1.55</ecNumber>
    </recommendedName>
</protein>
<dbReference type="SUPFAM" id="SSF51445">
    <property type="entry name" value="(Trans)glycosidases"/>
    <property type="match status" value="1"/>
</dbReference>
<evidence type="ECO:0000256" key="7">
    <source>
        <dbReference type="ARBA" id="ARBA00023180"/>
    </source>
</evidence>
<dbReference type="UniPathway" id="UPA00667"/>
<keyword evidence="7" id="KW-0325">Glycoprotein</keyword>
<dbReference type="InterPro" id="IPR051563">
    <property type="entry name" value="Glycosyl_Hydrolase_51"/>
</dbReference>
<accession>A0A8E0QX59</accession>
<proteinExistence type="inferred from homology"/>
<keyword evidence="6" id="KW-0378">Hydrolase</keyword>
<dbReference type="GeneID" id="66994347"/>
<organism evidence="9 10">
    <name type="scientific">Aspergillus udagawae</name>
    <dbReference type="NCBI Taxonomy" id="91492"/>
    <lineage>
        <taxon>Eukaryota</taxon>
        <taxon>Fungi</taxon>
        <taxon>Dikarya</taxon>
        <taxon>Ascomycota</taxon>
        <taxon>Pezizomycotina</taxon>
        <taxon>Eurotiomycetes</taxon>
        <taxon>Eurotiomycetidae</taxon>
        <taxon>Eurotiales</taxon>
        <taxon>Aspergillaceae</taxon>
        <taxon>Aspergillus</taxon>
        <taxon>Aspergillus subgen. Fumigati</taxon>
    </lineage>
</organism>
<comment type="similarity">
    <text evidence="3">Belongs to the glycosyl hydrolase 51 family.</text>
</comment>
<sequence>MRGKHTVSHVYKGPSPDLFLEVTRPGQPIHCADPSNLVCRLETMILSSVLCFAASVAALTLDIASSGGNKSSPLLYGLLYEDIYHSGDGGLYGEMLRNRAFQGSSSGGAASLTRNTDYWHPVGGVSLAIDTSSPAISSSLPYQMRMDVPAGTRGTVGFYNEGFWGFDVDATKRYIASLYMRGNYSGTIDCYFRSNTTGQVLGSTSMSIHQTSSAGWVQSYSATFQPSRTASDGNNTFYFTFDGSKLAGQSVYFNVLSLFKQTFDNRNNGVREDLAQALLNMNTKYIRLPGGNNMEGDKSPYEWKWNETLGSLRGRPGRPGTWGDINTDGFGLLEMMQMAQDLGLEVILGIWAGLYLDGEVVSEAKLQPYVNSVMNELEFLLGDKSTTYGAKRAALGFPSPFTINWVEIGNEDYLNGGTNSYYSYRFMAFYNAIHAVYPSIKLISTINPNLVTSNGSSLDLHIYGNENYFVSLFNTFDQASRKYPVFVNEYAATNTGSNNNGQVGAQTLGMSCAEAIFLLGCERNSDVIVGSAYGALIKNYNEAPDTVAVIKHTANEVLYTISYYVQKLFADNMGTRTLPVTATNGGFGPIYWSATANSSSTILKLVNYNGKTGSSNAVQVNVKGSSKTTATLITLTAPSSASVNNLPSLGGESSTITTTTVSGRAGRFAVSFSNPYEIAILVV</sequence>
<dbReference type="AlphaFoldDB" id="A0A8E0QX59"/>
<reference evidence="9" key="2">
    <citation type="submission" date="2021-01" db="EMBL/GenBank/DDBJ databases">
        <title>Pan-genome distribution and transcriptional activeness of fungal secondary metabolism genes in Aspergillus section Fumigati.</title>
        <authorList>
            <person name="Takahashi H."/>
            <person name="Umemura M."/>
            <person name="Ninomiya A."/>
            <person name="Kusuya Y."/>
            <person name="Urayama S."/>
            <person name="Shimizu M."/>
            <person name="Watanabe A."/>
            <person name="Kamei K."/>
            <person name="Yaguchi T."/>
            <person name="Hagiwara D."/>
        </authorList>
    </citation>
    <scope>NUCLEOTIDE SEQUENCE</scope>
    <source>
        <strain evidence="9">IFM 46973</strain>
    </source>
</reference>
<keyword evidence="5" id="KW-0732">Signal</keyword>